<organism evidence="1 2">
    <name type="scientific">Letharia lupina</name>
    <dbReference type="NCBI Taxonomy" id="560253"/>
    <lineage>
        <taxon>Eukaryota</taxon>
        <taxon>Fungi</taxon>
        <taxon>Dikarya</taxon>
        <taxon>Ascomycota</taxon>
        <taxon>Pezizomycotina</taxon>
        <taxon>Lecanoromycetes</taxon>
        <taxon>OSLEUM clade</taxon>
        <taxon>Lecanoromycetidae</taxon>
        <taxon>Lecanorales</taxon>
        <taxon>Lecanorineae</taxon>
        <taxon>Parmeliaceae</taxon>
        <taxon>Letharia</taxon>
    </lineage>
</organism>
<sequence length="831" mass="89157">MTGPFFLQRIEIDFASDLNWPLIQNRVELSEVSLGLILDHGLAAGPWNAILDVNAVVSIDDVSLEVAGQLSVGDVSSTNLRVRAGARSGIAPEDALNRFIGAGTGAQLESQFELPSTATLPDEDKDPFEAVLTLQKDASGWYLENASAKLFWQQEYWYPIDGINISLQELYFEFIAKRELAPANENPSDMPLAFSAAFGDSITLYNIPMAVVITYQSKTTTTVLTCTVDDDASICLQDIAADSSLNPTPDPIKTPTPHDLNQEAQINQVPGSVPVDLTWCSSHIWGTQRFCILIFTASEPAQLQLKANFELDWQVTSQLTITGMGTYFDITNPTSSDKSSVIKGYAYGCCRHRFVDFPTSAPKSANVRDAVTSVNAQMTMRVQQTVDPVTAGNYLTSIVSVQASLAVTGQSTIFDTVTLEQLALNVIVLPRNAATQNKISYYAQLLGVVSPTQSAIGSTQYKVVLAAMLLRNAKEQATTFTASVSAYYVGQADTDVPLSTFLQMPLIGINPTDVQNDPSAKTCSLMVQQIDKGWSLKELDASVSHLIPWIIVPDKLTITDSTLNLNIVDPKLPTRRIQFSASTTASIGILVVLNASTSVSRGASGQDDFVTVILQAANFQQVLAQLVGSTVTIPADCPIPSDNQYLATVTIVCKKLNPTDNEFGLAPVSVGVSASNVTTWALGPLFVTDPSLTAGFDCTTTPSTNTLSLDGRTKISGLTNPVDVLITLTNLETLIIGIATPIEPTQLVGTFILGGLDSQSLQAPDVTSASGLDGYRDAACVNASIIFIRDTSWYADSLSLNVASGLQQWSLVDSYLWAKDLKLAIPSSGRG</sequence>
<gene>
    <name evidence="1" type="ORF">HO133_008631</name>
</gene>
<accession>A0A8H6CP90</accession>
<dbReference type="Proteomes" id="UP000593566">
    <property type="component" value="Unassembled WGS sequence"/>
</dbReference>
<proteinExistence type="predicted"/>
<reference evidence="1 2" key="1">
    <citation type="journal article" date="2020" name="Genomics">
        <title>Complete, high-quality genomes from long-read metagenomic sequencing of two wolf lichen thalli reveals enigmatic genome architecture.</title>
        <authorList>
            <person name="McKenzie S.K."/>
            <person name="Walston R.F."/>
            <person name="Allen J.L."/>
        </authorList>
    </citation>
    <scope>NUCLEOTIDE SEQUENCE [LARGE SCALE GENOMIC DNA]</scope>
    <source>
        <strain evidence="1">WasteWater1</strain>
    </source>
</reference>
<dbReference type="AlphaFoldDB" id="A0A8H6CP90"/>
<dbReference type="RefSeq" id="XP_037155497.1">
    <property type="nucleotide sequence ID" value="XM_037299496.1"/>
</dbReference>
<name>A0A8H6CP90_9LECA</name>
<comment type="caution">
    <text evidence="1">The sequence shown here is derived from an EMBL/GenBank/DDBJ whole genome shotgun (WGS) entry which is preliminary data.</text>
</comment>
<keyword evidence="2" id="KW-1185">Reference proteome</keyword>
<protein>
    <submittedName>
        <fullName evidence="1">Uncharacterized protein</fullName>
    </submittedName>
</protein>
<evidence type="ECO:0000313" key="2">
    <source>
        <dbReference type="Proteomes" id="UP000593566"/>
    </source>
</evidence>
<dbReference type="EMBL" id="JACCJB010000005">
    <property type="protein sequence ID" value="KAF6227189.1"/>
    <property type="molecule type" value="Genomic_DNA"/>
</dbReference>
<evidence type="ECO:0000313" key="1">
    <source>
        <dbReference type="EMBL" id="KAF6227189.1"/>
    </source>
</evidence>
<dbReference type="GeneID" id="59337026"/>